<gene>
    <name evidence="3" type="ORF">ADUPG1_010950</name>
</gene>
<evidence type="ECO:0000313" key="3">
    <source>
        <dbReference type="EMBL" id="GKT16607.1"/>
    </source>
</evidence>
<dbReference type="SUPFAM" id="SSF47923">
    <property type="entry name" value="Ypt/Rab-GAP domain of gyp1p"/>
    <property type="match status" value="2"/>
</dbReference>
<dbReference type="SMART" id="SM00164">
    <property type="entry name" value="TBC"/>
    <property type="match status" value="1"/>
</dbReference>
<proteinExistence type="predicted"/>
<dbReference type="InterPro" id="IPR050302">
    <property type="entry name" value="Rab_GAP_TBC_domain"/>
</dbReference>
<accession>A0ABQ5JUH9</accession>
<dbReference type="Pfam" id="PF00566">
    <property type="entry name" value="RabGAP-TBC"/>
    <property type="match status" value="1"/>
</dbReference>
<evidence type="ECO:0000256" key="1">
    <source>
        <dbReference type="SAM" id="MobiDB-lite"/>
    </source>
</evidence>
<dbReference type="InterPro" id="IPR035969">
    <property type="entry name" value="Rab-GAP_TBC_sf"/>
</dbReference>
<dbReference type="Gene3D" id="1.10.472.80">
    <property type="entry name" value="Ypt/Rab-GAP domain of gyp1p, domain 3"/>
    <property type="match status" value="1"/>
</dbReference>
<dbReference type="PANTHER" id="PTHR47219">
    <property type="entry name" value="RAB GTPASE-ACTIVATING PROTEIN 1-LIKE"/>
    <property type="match status" value="1"/>
</dbReference>
<dbReference type="Proteomes" id="UP001057375">
    <property type="component" value="Unassembled WGS sequence"/>
</dbReference>
<organism evidence="3 4">
    <name type="scientific">Aduncisulcus paluster</name>
    <dbReference type="NCBI Taxonomy" id="2918883"/>
    <lineage>
        <taxon>Eukaryota</taxon>
        <taxon>Metamonada</taxon>
        <taxon>Carpediemonas-like organisms</taxon>
        <taxon>Aduncisulcus</taxon>
    </lineage>
</organism>
<feature type="region of interest" description="Disordered" evidence="1">
    <location>
        <begin position="422"/>
        <end position="442"/>
    </location>
</feature>
<dbReference type="InterPro" id="IPR000195">
    <property type="entry name" value="Rab-GAP-TBC_dom"/>
</dbReference>
<sequence length="442" mass="51754">MPEYDDDRLYDQHGFLVTIPISSQLRARQDTQRFKTKVKWITYLQKYYKSYPKGPTELSDKEVREFFDTYTPNKIDGHEMEIKLLCREGIPSQFRPHLWMRMSFAKHNMSNNPGLYKDLCEKSKDIDTVSTRQITLDISRTFTGHRYLCEPDTMDQIARVLRAFSIYNESVGYCQSMNFICAFLFLFFENEEEVFWMLNSVVDDLLPGYFSQVLAKVQVDSLVVQFFLKKYCPKVYSWLITNHCDLRLFLTSWLMCIFTTKLPSITTVRLWDTLFSEGDKILFRTSIALFILLERRLIGMDKKPSKFFGKTYEIDDGIDPLIEWYTSIPIEHIPCPVETPGHFKEVLESLLPAMYNADLLIDTAFNGLGTFMRHSINSQRQKIGKEILKETAEQVKRRIERMRRLGGDVETVKQLEEWVDSAETEPHIETGKQPSDGTCHIV</sequence>
<dbReference type="Gene3D" id="1.10.8.270">
    <property type="entry name" value="putative rabgap domain of human tbc1 domain family member 14 like domains"/>
    <property type="match status" value="1"/>
</dbReference>
<name>A0ABQ5JUH9_9EUKA</name>
<evidence type="ECO:0000259" key="2">
    <source>
        <dbReference type="PROSITE" id="PS50086"/>
    </source>
</evidence>
<protein>
    <recommendedName>
        <fullName evidence="2">Rab-GAP TBC domain-containing protein</fullName>
    </recommendedName>
</protein>
<comment type="caution">
    <text evidence="3">The sequence shown here is derived from an EMBL/GenBank/DDBJ whole genome shotgun (WGS) entry which is preliminary data.</text>
</comment>
<dbReference type="PANTHER" id="PTHR47219:SF20">
    <property type="entry name" value="TBC1 DOMAIN FAMILY MEMBER 2B"/>
    <property type="match status" value="1"/>
</dbReference>
<evidence type="ECO:0000313" key="4">
    <source>
        <dbReference type="Proteomes" id="UP001057375"/>
    </source>
</evidence>
<keyword evidence="4" id="KW-1185">Reference proteome</keyword>
<reference evidence="3" key="1">
    <citation type="submission" date="2022-03" db="EMBL/GenBank/DDBJ databases">
        <title>Draft genome sequence of Aduncisulcus paluster, a free-living microaerophilic Fornicata.</title>
        <authorList>
            <person name="Yuyama I."/>
            <person name="Kume K."/>
            <person name="Tamura T."/>
            <person name="Inagaki Y."/>
            <person name="Hashimoto T."/>
        </authorList>
    </citation>
    <scope>NUCLEOTIDE SEQUENCE</scope>
    <source>
        <strain evidence="3">NY0171</strain>
    </source>
</reference>
<dbReference type="PROSITE" id="PS50086">
    <property type="entry name" value="TBC_RABGAP"/>
    <property type="match status" value="1"/>
</dbReference>
<dbReference type="EMBL" id="BQXS01011774">
    <property type="protein sequence ID" value="GKT16607.1"/>
    <property type="molecule type" value="Genomic_DNA"/>
</dbReference>
<feature type="domain" description="Rab-GAP TBC" evidence="2">
    <location>
        <begin position="89"/>
        <end position="278"/>
    </location>
</feature>